<evidence type="ECO:0000256" key="8">
    <source>
        <dbReference type="ARBA" id="ARBA00023242"/>
    </source>
</evidence>
<evidence type="ECO:0000256" key="3">
    <source>
        <dbReference type="ARBA" id="ARBA00022448"/>
    </source>
</evidence>
<proteinExistence type="inferred from homology"/>
<keyword evidence="5" id="KW-0653">Protein transport</keyword>
<feature type="compositionally biased region" description="Basic and acidic residues" evidence="11">
    <location>
        <begin position="225"/>
        <end position="299"/>
    </location>
</feature>
<comment type="caution">
    <text evidence="12">The sequence shown here is derived from an EMBL/GenBank/DDBJ whole genome shotgun (WGS) entry which is preliminary data.</text>
</comment>
<evidence type="ECO:0000256" key="7">
    <source>
        <dbReference type="ARBA" id="ARBA00023132"/>
    </source>
</evidence>
<dbReference type="InterPro" id="IPR038506">
    <property type="entry name" value="GLE1-like_sf"/>
</dbReference>
<feature type="region of interest" description="Disordered" evidence="11">
    <location>
        <begin position="225"/>
        <end position="303"/>
    </location>
</feature>
<name>A0ABR3JV66_9AGAR</name>
<keyword evidence="4" id="KW-0509">mRNA transport</keyword>
<evidence type="ECO:0000256" key="2">
    <source>
        <dbReference type="ARBA" id="ARBA00011056"/>
    </source>
</evidence>
<accession>A0ABR3JV66</accession>
<dbReference type="PANTHER" id="PTHR12960">
    <property type="entry name" value="GLE-1-RELATED"/>
    <property type="match status" value="1"/>
</dbReference>
<evidence type="ECO:0000313" key="12">
    <source>
        <dbReference type="EMBL" id="KAL0958982.1"/>
    </source>
</evidence>
<keyword evidence="3" id="KW-0813">Transport</keyword>
<dbReference type="InterPro" id="IPR012476">
    <property type="entry name" value="GLE1"/>
</dbReference>
<comment type="similarity">
    <text evidence="2">Belongs to the GLE1 family.</text>
</comment>
<comment type="subcellular location">
    <subcellularLocation>
        <location evidence="1">Nucleus</location>
        <location evidence="1">Nuclear pore complex</location>
    </subcellularLocation>
</comment>
<keyword evidence="7" id="KW-0906">Nuclear pore complex</keyword>
<organism evidence="12 13">
    <name type="scientific">Hohenbuehelia grisea</name>
    <dbReference type="NCBI Taxonomy" id="104357"/>
    <lineage>
        <taxon>Eukaryota</taxon>
        <taxon>Fungi</taxon>
        <taxon>Dikarya</taxon>
        <taxon>Basidiomycota</taxon>
        <taxon>Agaricomycotina</taxon>
        <taxon>Agaricomycetes</taxon>
        <taxon>Agaricomycetidae</taxon>
        <taxon>Agaricales</taxon>
        <taxon>Pleurotineae</taxon>
        <taxon>Pleurotaceae</taxon>
        <taxon>Hohenbuehelia</taxon>
    </lineage>
</organism>
<dbReference type="PANTHER" id="PTHR12960:SF0">
    <property type="entry name" value="MRNA EXPORT FACTOR GLE1"/>
    <property type="match status" value="1"/>
</dbReference>
<sequence>MARFSAAPRRKSSAFGVGPETDSDSSSGSDSEPSSSTRHYTPQKRVDDSISARRMRFRSPETFDDSDSDSGTASISASAHVPSSSAAVSTTRRRVLPLEEKKYIDETVRAIRLRTRHYDAYEEWEKNTRRDAFRTARQSHKATVLEQQALQAQTRLAHLDAMKARHESLLSGITSRLSELSMHQAAQEARLRRAWQADDGQRIERIERVIKWEEDKLKAKLDEERRVREEAERLRREQAEREARVAEERRQAEEKKKKEEEEKRKAEQEAERKQKEEDARRQAEEAARKDMLEKEKGQRDALGMGTVDDDWQLARDTLLNLKAGPMKTVKADRALKSVWSAVRRQITPKVGQLTDDDASVMRIATTLHDLILPPPPAPQPPEPVYAALLSSLAKAVLLQAETEVTAEKRAARPLARVVALLLGVLPPSTSSGSAFGGAGGLSAFGGGGFNAFGGSSFGGGAFGNSQAAPQPNALALPGFPSVFFAKLVQRAGGWPVPIGVPQTDVDGVPWGGPGASPEQRNKARARAMGYRATGEEGEGLESTTEYSARVAGLMRVYFSVLSLSTASPSQPGGPADLDARSKALFSQPRMWTWFARLLTQRSLLESSTAAQVVHAALDVFGSDARAIWGAQWVKLLGLLYTGATDGLPGIPGQPPKFLGGDAPEGKAARVRVQLEVERIMTGRQ</sequence>
<keyword evidence="6" id="KW-0811">Translocation</keyword>
<protein>
    <recommendedName>
        <fullName evidence="9">mRNA export factor GLE1</fullName>
    </recommendedName>
    <alternativeName>
        <fullName evidence="10">Nucleoporin GLE1</fullName>
    </alternativeName>
</protein>
<feature type="region of interest" description="Disordered" evidence="11">
    <location>
        <begin position="1"/>
        <end position="92"/>
    </location>
</feature>
<feature type="compositionally biased region" description="Low complexity" evidence="11">
    <location>
        <begin position="73"/>
        <end position="89"/>
    </location>
</feature>
<reference evidence="13" key="1">
    <citation type="submission" date="2024-06" db="EMBL/GenBank/DDBJ databases">
        <title>Multi-omics analyses provide insights into the biosynthesis of the anticancer antibiotic pleurotin in Hohenbuehelia grisea.</title>
        <authorList>
            <person name="Weaver J.A."/>
            <person name="Alberti F."/>
        </authorList>
    </citation>
    <scope>NUCLEOTIDE SEQUENCE [LARGE SCALE GENOMIC DNA]</scope>
    <source>
        <strain evidence="13">T-177</strain>
    </source>
</reference>
<evidence type="ECO:0000256" key="5">
    <source>
        <dbReference type="ARBA" id="ARBA00022927"/>
    </source>
</evidence>
<evidence type="ECO:0000256" key="10">
    <source>
        <dbReference type="ARBA" id="ARBA00029983"/>
    </source>
</evidence>
<gene>
    <name evidence="12" type="ORF">HGRIS_014297</name>
</gene>
<keyword evidence="8" id="KW-0539">Nucleus</keyword>
<evidence type="ECO:0000256" key="1">
    <source>
        <dbReference type="ARBA" id="ARBA00004567"/>
    </source>
</evidence>
<dbReference type="Proteomes" id="UP001556367">
    <property type="component" value="Unassembled WGS sequence"/>
</dbReference>
<evidence type="ECO:0000256" key="9">
    <source>
        <dbReference type="ARBA" id="ARBA00026227"/>
    </source>
</evidence>
<evidence type="ECO:0000256" key="4">
    <source>
        <dbReference type="ARBA" id="ARBA00022816"/>
    </source>
</evidence>
<evidence type="ECO:0000256" key="11">
    <source>
        <dbReference type="SAM" id="MobiDB-lite"/>
    </source>
</evidence>
<dbReference type="Pfam" id="PF07817">
    <property type="entry name" value="GLE1"/>
    <property type="match status" value="2"/>
</dbReference>
<feature type="compositionally biased region" description="Low complexity" evidence="11">
    <location>
        <begin position="18"/>
        <end position="37"/>
    </location>
</feature>
<evidence type="ECO:0000313" key="13">
    <source>
        <dbReference type="Proteomes" id="UP001556367"/>
    </source>
</evidence>
<dbReference type="EMBL" id="JASNQZ010000003">
    <property type="protein sequence ID" value="KAL0958982.1"/>
    <property type="molecule type" value="Genomic_DNA"/>
</dbReference>
<keyword evidence="13" id="KW-1185">Reference proteome</keyword>
<dbReference type="Gene3D" id="1.25.40.510">
    <property type="entry name" value="GLE1-like"/>
    <property type="match status" value="1"/>
</dbReference>
<evidence type="ECO:0000256" key="6">
    <source>
        <dbReference type="ARBA" id="ARBA00023010"/>
    </source>
</evidence>